<sequence length="401" mass="44182">MESQHDEEAIFGLDSDLGTTLSDDEALPAVHSQDVPGPSKTVGLPLDSDLDTAYQYFNGKSAEFGPAIRQALDEVIASGRTRRWNLDQCNNQEKAYVGVNIENVLRQKFNLPEGRQGMDFDIDGIDVDCKWSRTYGGWQIPHEAVGHICLLVHGDDLTKKMAVGLIRITESVLVSGRNRDLKRAIQRPQGLSEARWIVGMGEGRLPENFLMSISKSDREAILAPRGGNARARELFMRCEGLVIHRRVIEAIGQQVDDARRFRGEVKAQLAREGFEVLNGRALKDRARSKELGGPVINHHTQWVALRTDGSTPNRRAVLDPIRHQEAEAFRREMIAEMKSIRNRRALERKAAELTLVEALAEADVVEREVKAAVAAAETAAVSGVQRASVAPGAAGDGDSSL</sequence>
<dbReference type="InterPro" id="IPR011335">
    <property type="entry name" value="Restrct_endonuc-II-like"/>
</dbReference>
<accession>A0ABQ4BEP0</accession>
<evidence type="ECO:0000313" key="5">
    <source>
        <dbReference type="EMBL" id="GIE69157.1"/>
    </source>
</evidence>
<evidence type="ECO:0000259" key="4">
    <source>
        <dbReference type="Pfam" id="PF09126"/>
    </source>
</evidence>
<keyword evidence="1" id="KW-0540">Nuclease</keyword>
<dbReference type="CDD" id="cd22338">
    <property type="entry name" value="NaeI-like"/>
    <property type="match status" value="1"/>
</dbReference>
<comment type="caution">
    <text evidence="5">The sequence shown here is derived from an EMBL/GenBank/DDBJ whole genome shotgun (WGS) entry which is preliminary data.</text>
</comment>
<reference evidence="5 6" key="1">
    <citation type="submission" date="2021-01" db="EMBL/GenBank/DDBJ databases">
        <title>Whole genome shotgun sequence of Actinoplanes palleronii NBRC 14916.</title>
        <authorList>
            <person name="Komaki H."/>
            <person name="Tamura T."/>
        </authorList>
    </citation>
    <scope>NUCLEOTIDE SEQUENCE [LARGE SCALE GENOMIC DNA]</scope>
    <source>
        <strain evidence="5 6">NBRC 14916</strain>
    </source>
</reference>
<dbReference type="RefSeq" id="WP_203827323.1">
    <property type="nucleotide sequence ID" value="NZ_BAAATY010000015.1"/>
</dbReference>
<keyword evidence="6" id="KW-1185">Reference proteome</keyword>
<dbReference type="SUPFAM" id="SSF52980">
    <property type="entry name" value="Restriction endonuclease-like"/>
    <property type="match status" value="1"/>
</dbReference>
<protein>
    <recommendedName>
        <fullName evidence="4">Type II restriction enzyme NaeI domain-containing protein</fullName>
    </recommendedName>
</protein>
<dbReference type="InterPro" id="IPR037057">
    <property type="entry name" value="DNA_rep_MutH/T2_RE_sf"/>
</dbReference>
<dbReference type="Gene3D" id="1.10.10.10">
    <property type="entry name" value="Winged helix-like DNA-binding domain superfamily/Winged helix DNA-binding domain"/>
    <property type="match status" value="1"/>
</dbReference>
<keyword evidence="3" id="KW-0378">Hydrolase</keyword>
<dbReference type="Pfam" id="PF09126">
    <property type="entry name" value="NaeI"/>
    <property type="match status" value="1"/>
</dbReference>
<organism evidence="5 6">
    <name type="scientific">Actinoplanes palleronii</name>
    <dbReference type="NCBI Taxonomy" id="113570"/>
    <lineage>
        <taxon>Bacteria</taxon>
        <taxon>Bacillati</taxon>
        <taxon>Actinomycetota</taxon>
        <taxon>Actinomycetes</taxon>
        <taxon>Micromonosporales</taxon>
        <taxon>Micromonosporaceae</taxon>
        <taxon>Actinoplanes</taxon>
    </lineage>
</organism>
<evidence type="ECO:0000313" key="6">
    <source>
        <dbReference type="Proteomes" id="UP000624709"/>
    </source>
</evidence>
<dbReference type="InterPro" id="IPR036388">
    <property type="entry name" value="WH-like_DNA-bd_sf"/>
</dbReference>
<evidence type="ECO:0000256" key="3">
    <source>
        <dbReference type="ARBA" id="ARBA00022801"/>
    </source>
</evidence>
<keyword evidence="2" id="KW-0255">Endonuclease</keyword>
<feature type="domain" description="Type II restriction enzyme NaeI" evidence="4">
    <location>
        <begin position="63"/>
        <end position="331"/>
    </location>
</feature>
<proteinExistence type="predicted"/>
<dbReference type="InterPro" id="IPR015210">
    <property type="entry name" value="NaeI"/>
</dbReference>
<dbReference type="EMBL" id="BOMS01000080">
    <property type="protein sequence ID" value="GIE69157.1"/>
    <property type="molecule type" value="Genomic_DNA"/>
</dbReference>
<name>A0ABQ4BEP0_9ACTN</name>
<evidence type="ECO:0000256" key="1">
    <source>
        <dbReference type="ARBA" id="ARBA00022722"/>
    </source>
</evidence>
<dbReference type="Gene3D" id="3.40.600.10">
    <property type="entry name" value="DNA mismatch repair MutH/Restriction endonuclease, type II"/>
    <property type="match status" value="1"/>
</dbReference>
<dbReference type="Proteomes" id="UP000624709">
    <property type="component" value="Unassembled WGS sequence"/>
</dbReference>
<evidence type="ECO:0000256" key="2">
    <source>
        <dbReference type="ARBA" id="ARBA00022759"/>
    </source>
</evidence>
<gene>
    <name evidence="5" type="ORF">Apa02nite_052650</name>
</gene>